<evidence type="ECO:0000313" key="3">
    <source>
        <dbReference type="Proteomes" id="UP000187367"/>
    </source>
</evidence>
<dbReference type="InterPro" id="IPR037523">
    <property type="entry name" value="VOC_core"/>
</dbReference>
<dbReference type="OrthoDB" id="8018325at2"/>
<proteinExistence type="predicted"/>
<organism evidence="2 3">
    <name type="scientific">Bacillus swezeyi</name>
    <dbReference type="NCBI Taxonomy" id="1925020"/>
    <lineage>
        <taxon>Bacteria</taxon>
        <taxon>Bacillati</taxon>
        <taxon>Bacillota</taxon>
        <taxon>Bacilli</taxon>
        <taxon>Bacillales</taxon>
        <taxon>Bacillaceae</taxon>
        <taxon>Bacillus</taxon>
    </lineage>
</organism>
<evidence type="ECO:0000259" key="1">
    <source>
        <dbReference type="PROSITE" id="PS51819"/>
    </source>
</evidence>
<dbReference type="CDD" id="cd06587">
    <property type="entry name" value="VOC"/>
    <property type="match status" value="1"/>
</dbReference>
<dbReference type="Pfam" id="PF22658">
    <property type="entry name" value="YycE-like_N"/>
    <property type="match status" value="1"/>
</dbReference>
<dbReference type="Pfam" id="PF22659">
    <property type="entry name" value="YycE-like_C"/>
    <property type="match status" value="1"/>
</dbReference>
<dbReference type="AlphaFoldDB" id="A0A1R1QHF7"/>
<reference evidence="2 3" key="1">
    <citation type="submission" date="2017-01" db="EMBL/GenBank/DDBJ databases">
        <title>Bacillus phylogenomics.</title>
        <authorList>
            <person name="Dunlap C."/>
        </authorList>
    </citation>
    <scope>NUCLEOTIDE SEQUENCE [LARGE SCALE GENOMIC DNA]</scope>
    <source>
        <strain evidence="2 3">NRRL B-41282</strain>
    </source>
</reference>
<dbReference type="InterPro" id="IPR029068">
    <property type="entry name" value="Glyas_Bleomycin-R_OHBP_Dase"/>
</dbReference>
<dbReference type="InterPro" id="IPR058998">
    <property type="entry name" value="YycE-like_N"/>
</dbReference>
<name>A0A1R1QHF7_9BACI</name>
<evidence type="ECO:0000313" key="2">
    <source>
        <dbReference type="EMBL" id="OMI03301.1"/>
    </source>
</evidence>
<protein>
    <recommendedName>
        <fullName evidence="1">VOC domain-containing protein</fullName>
    </recommendedName>
</protein>
<dbReference type="Gene3D" id="3.10.180.10">
    <property type="entry name" value="2,3-Dihydroxybiphenyl 1,2-Dioxygenase, domain 1"/>
    <property type="match status" value="1"/>
</dbReference>
<dbReference type="PROSITE" id="PS51819">
    <property type="entry name" value="VOC"/>
    <property type="match status" value="1"/>
</dbReference>
<feature type="domain" description="VOC" evidence="1">
    <location>
        <begin position="8"/>
        <end position="132"/>
    </location>
</feature>
<dbReference type="SUPFAM" id="SSF54593">
    <property type="entry name" value="Glyoxalase/Bleomycin resistance protein/Dihydroxybiphenyl dioxygenase"/>
    <property type="match status" value="1"/>
</dbReference>
<comment type="caution">
    <text evidence="2">The sequence shown here is derived from an EMBL/GenBank/DDBJ whole genome shotgun (WGS) entry which is preliminary data.</text>
</comment>
<dbReference type="EMBL" id="MTJL01000029">
    <property type="protein sequence ID" value="OMI03301.1"/>
    <property type="molecule type" value="Genomic_DNA"/>
</dbReference>
<gene>
    <name evidence="2" type="ORF">BW143_14920</name>
</gene>
<sequence length="135" mass="15110">MMNFSDFSAVQIRIARPTNRLGDIIVFYENGLGLQRIGEFSGHDGYDGVMFGLPNAEYHLEFTSHISGSPCPAPTKDNLLVFYMPDLNEIKAILKRLADMGCQEVPPENLYWKDKGATIEDPDGWRIVLMNTAGI</sequence>
<dbReference type="Proteomes" id="UP000187367">
    <property type="component" value="Unassembled WGS sequence"/>
</dbReference>
<accession>A0A1R1RWQ1</accession>
<dbReference type="InterPro" id="IPR058997">
    <property type="entry name" value="YycE-like_C"/>
</dbReference>
<keyword evidence="3" id="KW-1185">Reference proteome</keyword>
<accession>A0A1R1QHF7</accession>
<dbReference type="RefSeq" id="WP_076761382.1">
    <property type="nucleotide sequence ID" value="NZ_JARMMH010000001.1"/>
</dbReference>